<reference evidence="3 4" key="1">
    <citation type="submission" date="2016-10" db="EMBL/GenBank/DDBJ databases">
        <authorList>
            <person name="de Groot N.N."/>
        </authorList>
    </citation>
    <scope>NUCLEOTIDE SEQUENCE [LARGE SCALE GENOMIC DNA]</scope>
    <source>
        <strain evidence="3 4">CGMCC 4.3491</strain>
    </source>
</reference>
<dbReference type="PANTHER" id="PTHR24321">
    <property type="entry name" value="DEHYDROGENASES, SHORT CHAIN"/>
    <property type="match status" value="1"/>
</dbReference>
<organism evidence="3 4">
    <name type="scientific">Herbiconiux ginsengi</name>
    <dbReference type="NCBI Taxonomy" id="381665"/>
    <lineage>
        <taxon>Bacteria</taxon>
        <taxon>Bacillati</taxon>
        <taxon>Actinomycetota</taxon>
        <taxon>Actinomycetes</taxon>
        <taxon>Micrococcales</taxon>
        <taxon>Microbacteriaceae</taxon>
        <taxon>Herbiconiux</taxon>
    </lineage>
</organism>
<name>A0A1H3LLH8_9MICO</name>
<dbReference type="InterPro" id="IPR002347">
    <property type="entry name" value="SDR_fam"/>
</dbReference>
<dbReference type="STRING" id="381665.SAMN05216554_1033"/>
<dbReference type="OrthoDB" id="517007at2"/>
<dbReference type="FunFam" id="3.40.50.720:FF:000084">
    <property type="entry name" value="Short-chain dehydrogenase reductase"/>
    <property type="match status" value="1"/>
</dbReference>
<comment type="similarity">
    <text evidence="1">Belongs to the short-chain dehydrogenases/reductases (SDR) family.</text>
</comment>
<dbReference type="AlphaFoldDB" id="A0A1H3LLH8"/>
<keyword evidence="4" id="KW-1185">Reference proteome</keyword>
<dbReference type="CDD" id="cd05233">
    <property type="entry name" value="SDR_c"/>
    <property type="match status" value="1"/>
</dbReference>
<accession>A0A1H3LLH8</accession>
<dbReference type="GO" id="GO:0016491">
    <property type="term" value="F:oxidoreductase activity"/>
    <property type="evidence" value="ECO:0007669"/>
    <property type="project" value="UniProtKB-KW"/>
</dbReference>
<dbReference type="InterPro" id="IPR036291">
    <property type="entry name" value="NAD(P)-bd_dom_sf"/>
</dbReference>
<dbReference type="PRINTS" id="PR00081">
    <property type="entry name" value="GDHRDH"/>
</dbReference>
<evidence type="ECO:0000313" key="3">
    <source>
        <dbReference type="EMBL" id="SDY65196.1"/>
    </source>
</evidence>
<dbReference type="SUPFAM" id="SSF51735">
    <property type="entry name" value="NAD(P)-binding Rossmann-fold domains"/>
    <property type="match status" value="1"/>
</dbReference>
<evidence type="ECO:0000256" key="1">
    <source>
        <dbReference type="ARBA" id="ARBA00006484"/>
    </source>
</evidence>
<evidence type="ECO:0000313" key="4">
    <source>
        <dbReference type="Proteomes" id="UP000198891"/>
    </source>
</evidence>
<evidence type="ECO:0000256" key="2">
    <source>
        <dbReference type="ARBA" id="ARBA00023002"/>
    </source>
</evidence>
<gene>
    <name evidence="3" type="ORF">SAMN05216554_1033</name>
</gene>
<dbReference type="Gene3D" id="3.40.50.720">
    <property type="entry name" value="NAD(P)-binding Rossmann-like Domain"/>
    <property type="match status" value="1"/>
</dbReference>
<dbReference type="Proteomes" id="UP000198891">
    <property type="component" value="Unassembled WGS sequence"/>
</dbReference>
<protein>
    <submittedName>
        <fullName evidence="3">NAD(P)-dependent dehydrogenase, short-chain alcohol dehydrogenase family</fullName>
    </submittedName>
</protein>
<dbReference type="EMBL" id="FNPZ01000001">
    <property type="protein sequence ID" value="SDY65196.1"/>
    <property type="molecule type" value="Genomic_DNA"/>
</dbReference>
<dbReference type="PANTHER" id="PTHR24321:SF14">
    <property type="entry name" value="SHORT-CHAIN TYPE DEHYDROGENASE_REDUCTASE BLR2146-RELATED"/>
    <property type="match status" value="1"/>
</dbReference>
<dbReference type="Pfam" id="PF13561">
    <property type="entry name" value="adh_short_C2"/>
    <property type="match status" value="1"/>
</dbReference>
<sequence>MKGLNDKRIIVAGGGSGIGRATAERLGGEGVSVAVGDINLPSAQATATRITEAGGRAIAIAFDLGDEESVEQLTAQTIAAFGGVDGLFNVAADTSERVLGHDGDLLRMDVDVWRRTLEVNLIGYALTARSVLPTFIEQGHGVIVNTSSAAAHVGDQQRAAYQTSKAGINALTRHIATRWGRDGIRANAVSPGVVLTESAERMALTPEGLAFVKQTIPSTRLGAPEDLAGIVSFLLSDDAEWINGQVWSINGGLLLRE</sequence>
<keyword evidence="2" id="KW-0560">Oxidoreductase</keyword>
<proteinExistence type="inferred from homology"/>